<sequence length="155" mass="17299">MEDGLNVAKKTIVDNQETINQVIESLRLRVVDLKGLLEVEKKSSADLQDVCVCTLYLTNKACFLASRPRGTGSLELAGVCSASLSVCFCRSISQLEEYEALISQYEDRLDDNVKLSQKLEEAKSQVEDKTATLLSRDLALNQLISELAELKEERR</sequence>
<comment type="caution">
    <text evidence="2">The sequence shown here is derived from an EMBL/GenBank/DDBJ whole genome shotgun (WGS) entry which is preliminary data.</text>
</comment>
<organism evidence="2 3">
    <name type="scientific">Kingdonia uniflora</name>
    <dbReference type="NCBI Taxonomy" id="39325"/>
    <lineage>
        <taxon>Eukaryota</taxon>
        <taxon>Viridiplantae</taxon>
        <taxon>Streptophyta</taxon>
        <taxon>Embryophyta</taxon>
        <taxon>Tracheophyta</taxon>
        <taxon>Spermatophyta</taxon>
        <taxon>Magnoliopsida</taxon>
        <taxon>Ranunculales</taxon>
        <taxon>Circaeasteraceae</taxon>
        <taxon>Kingdonia</taxon>
    </lineage>
</organism>
<accession>A0A7J7MMK2</accession>
<feature type="coiled-coil region" evidence="1">
    <location>
        <begin position="95"/>
        <end position="132"/>
    </location>
</feature>
<proteinExistence type="predicted"/>
<reference evidence="2 3" key="1">
    <citation type="journal article" date="2020" name="IScience">
        <title>Genome Sequencing of the Endangered Kingdonia uniflora (Circaeasteraceae, Ranunculales) Reveals Potential Mechanisms of Evolutionary Specialization.</title>
        <authorList>
            <person name="Sun Y."/>
            <person name="Deng T."/>
            <person name="Zhang A."/>
            <person name="Moore M.J."/>
            <person name="Landis J.B."/>
            <person name="Lin N."/>
            <person name="Zhang H."/>
            <person name="Zhang X."/>
            <person name="Huang J."/>
            <person name="Zhang X."/>
            <person name="Sun H."/>
            <person name="Wang H."/>
        </authorList>
    </citation>
    <scope>NUCLEOTIDE SEQUENCE [LARGE SCALE GENOMIC DNA]</scope>
    <source>
        <strain evidence="2">TB1705</strain>
        <tissue evidence="2">Leaf</tissue>
    </source>
</reference>
<keyword evidence="1" id="KW-0175">Coiled coil</keyword>
<evidence type="ECO:0000313" key="3">
    <source>
        <dbReference type="Proteomes" id="UP000541444"/>
    </source>
</evidence>
<keyword evidence="3" id="KW-1185">Reference proteome</keyword>
<dbReference type="AlphaFoldDB" id="A0A7J7MMK2"/>
<protein>
    <submittedName>
        <fullName evidence="2">Uncharacterized protein</fullName>
    </submittedName>
</protein>
<dbReference type="Proteomes" id="UP000541444">
    <property type="component" value="Unassembled WGS sequence"/>
</dbReference>
<name>A0A7J7MMK2_9MAGN</name>
<dbReference type="EMBL" id="JACGCM010001371">
    <property type="protein sequence ID" value="KAF6156185.1"/>
    <property type="molecule type" value="Genomic_DNA"/>
</dbReference>
<evidence type="ECO:0000256" key="1">
    <source>
        <dbReference type="SAM" id="Coils"/>
    </source>
</evidence>
<evidence type="ECO:0000313" key="2">
    <source>
        <dbReference type="EMBL" id="KAF6156185.1"/>
    </source>
</evidence>
<gene>
    <name evidence="2" type="ORF">GIB67_020510</name>
</gene>